<dbReference type="InterPro" id="IPR002818">
    <property type="entry name" value="DJ-1/PfpI"/>
</dbReference>
<dbReference type="PANTHER" id="PTHR43130">
    <property type="entry name" value="ARAC-FAMILY TRANSCRIPTIONAL REGULATOR"/>
    <property type="match status" value="1"/>
</dbReference>
<dbReference type="InterPro" id="IPR009057">
    <property type="entry name" value="Homeodomain-like_sf"/>
</dbReference>
<dbReference type="CDD" id="cd03136">
    <property type="entry name" value="GATase1_AraC_ArgR_like"/>
    <property type="match status" value="1"/>
</dbReference>
<dbReference type="Proteomes" id="UP001156702">
    <property type="component" value="Unassembled WGS sequence"/>
</dbReference>
<sequence length="341" mass="37705">MQRDYAPLGPSKPPPDITAPLRIGIVATPNFTLMPLGCFTDFLRLAGDESDYSRRIYCDWHLLSHTLDPVRASCGLALTPGRTYGDPRDYDVIVVHGGILHGDHRIPPELYDFVLSAARTGVPVAGNCSGSFVLAEAGLLSGKRCAVHFALAGVLRQTFPDVIPVTDRPVVVDGGVITCPGGLASIRLAMYLVANACGESRAHKAFHYLLGDQGFEKDAAVEEQDIGLKCEDRRVANAIGLMRQKMYELCSVAEIAASVGTSERELSRLFRKHLQVAPSQYWRQMRLKAAKWMVLNSDRSIAQIAYECGFTDCAHLVNWFRRTYHITPAKLRRSHRELGLR</sequence>
<keyword evidence="5" id="KW-1185">Reference proteome</keyword>
<keyword evidence="1" id="KW-0805">Transcription regulation</keyword>
<dbReference type="PANTHER" id="PTHR43130:SF3">
    <property type="entry name" value="HTH-TYPE TRANSCRIPTIONAL REGULATOR RV1931C"/>
    <property type="match status" value="1"/>
</dbReference>
<dbReference type="SUPFAM" id="SSF52317">
    <property type="entry name" value="Class I glutamine amidotransferase-like"/>
    <property type="match status" value="1"/>
</dbReference>
<dbReference type="InterPro" id="IPR018060">
    <property type="entry name" value="HTH_AraC"/>
</dbReference>
<dbReference type="InterPro" id="IPR052158">
    <property type="entry name" value="INH-QAR"/>
</dbReference>
<dbReference type="Gene3D" id="3.40.50.880">
    <property type="match status" value="1"/>
</dbReference>
<proteinExistence type="predicted"/>
<gene>
    <name evidence="4" type="ORF">GCM10007923_32560</name>
</gene>
<dbReference type="Pfam" id="PF01965">
    <property type="entry name" value="DJ-1_PfpI"/>
    <property type="match status" value="1"/>
</dbReference>
<dbReference type="Pfam" id="PF12833">
    <property type="entry name" value="HTH_18"/>
    <property type="match status" value="1"/>
</dbReference>
<dbReference type="InterPro" id="IPR029062">
    <property type="entry name" value="Class_I_gatase-like"/>
</dbReference>
<evidence type="ECO:0000313" key="4">
    <source>
        <dbReference type="EMBL" id="GLR52044.1"/>
    </source>
</evidence>
<organism evidence="4 5">
    <name type="scientific">Shinella yambaruensis</name>
    <dbReference type="NCBI Taxonomy" id="415996"/>
    <lineage>
        <taxon>Bacteria</taxon>
        <taxon>Pseudomonadati</taxon>
        <taxon>Pseudomonadota</taxon>
        <taxon>Alphaproteobacteria</taxon>
        <taxon>Hyphomicrobiales</taxon>
        <taxon>Rhizobiaceae</taxon>
        <taxon>Shinella</taxon>
    </lineage>
</organism>
<dbReference type="PROSITE" id="PS01124">
    <property type="entry name" value="HTH_ARAC_FAMILY_2"/>
    <property type="match status" value="1"/>
</dbReference>
<dbReference type="SMART" id="SM00342">
    <property type="entry name" value="HTH_ARAC"/>
    <property type="match status" value="1"/>
</dbReference>
<feature type="domain" description="HTH araC/xylS-type" evidence="3">
    <location>
        <begin position="236"/>
        <end position="334"/>
    </location>
</feature>
<dbReference type="RefSeq" id="WP_245082647.1">
    <property type="nucleotide sequence ID" value="NZ_BSOP01000023.1"/>
</dbReference>
<accession>A0ABQ5ZMW2</accession>
<evidence type="ECO:0000256" key="1">
    <source>
        <dbReference type="ARBA" id="ARBA00023015"/>
    </source>
</evidence>
<protein>
    <submittedName>
        <fullName evidence="4">AraC family transcriptional regulator</fullName>
    </submittedName>
</protein>
<comment type="caution">
    <text evidence="4">The sequence shown here is derived from an EMBL/GenBank/DDBJ whole genome shotgun (WGS) entry which is preliminary data.</text>
</comment>
<dbReference type="EMBL" id="BSOP01000023">
    <property type="protein sequence ID" value="GLR52044.1"/>
    <property type="molecule type" value="Genomic_DNA"/>
</dbReference>
<dbReference type="Gene3D" id="1.10.10.60">
    <property type="entry name" value="Homeodomain-like"/>
    <property type="match status" value="1"/>
</dbReference>
<keyword evidence="2" id="KW-0804">Transcription</keyword>
<reference evidence="5" key="1">
    <citation type="journal article" date="2019" name="Int. J. Syst. Evol. Microbiol.">
        <title>The Global Catalogue of Microorganisms (GCM) 10K type strain sequencing project: providing services to taxonomists for standard genome sequencing and annotation.</title>
        <authorList>
            <consortium name="The Broad Institute Genomics Platform"/>
            <consortium name="The Broad Institute Genome Sequencing Center for Infectious Disease"/>
            <person name="Wu L."/>
            <person name="Ma J."/>
        </authorList>
    </citation>
    <scope>NUCLEOTIDE SEQUENCE [LARGE SCALE GENOMIC DNA]</scope>
    <source>
        <strain evidence="5">NBRC 102122</strain>
    </source>
</reference>
<evidence type="ECO:0000259" key="3">
    <source>
        <dbReference type="PROSITE" id="PS01124"/>
    </source>
</evidence>
<dbReference type="SUPFAM" id="SSF46689">
    <property type="entry name" value="Homeodomain-like"/>
    <property type="match status" value="2"/>
</dbReference>
<evidence type="ECO:0000313" key="5">
    <source>
        <dbReference type="Proteomes" id="UP001156702"/>
    </source>
</evidence>
<name>A0ABQ5ZMW2_9HYPH</name>
<evidence type="ECO:0000256" key="2">
    <source>
        <dbReference type="ARBA" id="ARBA00023163"/>
    </source>
</evidence>